<dbReference type="NCBIfam" id="TIGR00360">
    <property type="entry name" value="ComEC_N-term"/>
    <property type="match status" value="1"/>
</dbReference>
<evidence type="ECO:0000256" key="5">
    <source>
        <dbReference type="ARBA" id="ARBA00023136"/>
    </source>
</evidence>
<reference evidence="10" key="1">
    <citation type="journal article" date="2019" name="Int. J. Syst. Evol. Microbiol.">
        <title>The Global Catalogue of Microorganisms (GCM) 10K type strain sequencing project: providing services to taxonomists for standard genome sequencing and annotation.</title>
        <authorList>
            <consortium name="The Broad Institute Genomics Platform"/>
            <consortium name="The Broad Institute Genome Sequencing Center for Infectious Disease"/>
            <person name="Wu L."/>
            <person name="Ma J."/>
        </authorList>
    </citation>
    <scope>NUCLEOTIDE SEQUENCE [LARGE SCALE GENOMIC DNA]</scope>
    <source>
        <strain evidence="10">JCM 30742</strain>
    </source>
</reference>
<dbReference type="Pfam" id="PF00753">
    <property type="entry name" value="Lactamase_B"/>
    <property type="match status" value="1"/>
</dbReference>
<comment type="caution">
    <text evidence="9">The sequence shown here is derived from an EMBL/GenBank/DDBJ whole genome shotgun (WGS) entry which is preliminary data.</text>
</comment>
<dbReference type="InterPro" id="IPR052159">
    <property type="entry name" value="Competence_DNA_uptake"/>
</dbReference>
<evidence type="ECO:0000256" key="7">
    <source>
        <dbReference type="SAM" id="Phobius"/>
    </source>
</evidence>
<feature type="transmembrane region" description="Helical" evidence="7">
    <location>
        <begin position="515"/>
        <end position="536"/>
    </location>
</feature>
<dbReference type="InterPro" id="IPR004477">
    <property type="entry name" value="ComEC_N"/>
</dbReference>
<dbReference type="Pfam" id="PF03772">
    <property type="entry name" value="Competence"/>
    <property type="match status" value="1"/>
</dbReference>
<evidence type="ECO:0000256" key="3">
    <source>
        <dbReference type="ARBA" id="ARBA00022692"/>
    </source>
</evidence>
<evidence type="ECO:0000313" key="9">
    <source>
        <dbReference type="EMBL" id="GAA3690358.1"/>
    </source>
</evidence>
<evidence type="ECO:0000313" key="10">
    <source>
        <dbReference type="Proteomes" id="UP001500752"/>
    </source>
</evidence>
<gene>
    <name evidence="9" type="ORF">GCM10023081_29820</name>
</gene>
<organism evidence="9 10">
    <name type="scientific">Arthrobacter ginkgonis</name>
    <dbReference type="NCBI Taxonomy" id="1630594"/>
    <lineage>
        <taxon>Bacteria</taxon>
        <taxon>Bacillati</taxon>
        <taxon>Actinomycetota</taxon>
        <taxon>Actinomycetes</taxon>
        <taxon>Micrococcales</taxon>
        <taxon>Micrococcaceae</taxon>
        <taxon>Arthrobacter</taxon>
    </lineage>
</organism>
<dbReference type="RefSeq" id="WP_345151886.1">
    <property type="nucleotide sequence ID" value="NZ_BAABEO010000019.1"/>
</dbReference>
<feature type="transmembrane region" description="Helical" evidence="7">
    <location>
        <begin position="483"/>
        <end position="503"/>
    </location>
</feature>
<proteinExistence type="predicted"/>
<name>A0ABP7CK17_9MICC</name>
<evidence type="ECO:0000259" key="8">
    <source>
        <dbReference type="SMART" id="SM00849"/>
    </source>
</evidence>
<keyword evidence="4 7" id="KW-1133">Transmembrane helix</keyword>
<dbReference type="Proteomes" id="UP001500752">
    <property type="component" value="Unassembled WGS sequence"/>
</dbReference>
<feature type="domain" description="Metallo-beta-lactamase" evidence="8">
    <location>
        <begin position="586"/>
        <end position="773"/>
    </location>
</feature>
<comment type="subcellular location">
    <subcellularLocation>
        <location evidence="1">Cell membrane</location>
        <topology evidence="1">Multi-pass membrane protein</topology>
    </subcellularLocation>
</comment>
<evidence type="ECO:0000256" key="4">
    <source>
        <dbReference type="ARBA" id="ARBA00022989"/>
    </source>
</evidence>
<keyword evidence="2" id="KW-1003">Cell membrane</keyword>
<keyword evidence="10" id="KW-1185">Reference proteome</keyword>
<feature type="transmembrane region" description="Helical" evidence="7">
    <location>
        <begin position="343"/>
        <end position="359"/>
    </location>
</feature>
<dbReference type="InterPro" id="IPR036866">
    <property type="entry name" value="RibonucZ/Hydroxyglut_hydro"/>
</dbReference>
<feature type="transmembrane region" description="Helical" evidence="7">
    <location>
        <begin position="417"/>
        <end position="440"/>
    </location>
</feature>
<keyword evidence="3 7" id="KW-0812">Transmembrane</keyword>
<sequence length="848" mass="84903">MEADPGVVDLRGVWAAAGAWGSAALMVRIPTAQAALGAVAGCLLLALMAWNLRSGRGLVAWWQRGWAPVALAAAGAAVVAASVAIQGAGGQGSAGAEPRWAAMVEARETARVRIVLTGEPETRPAPGGYGPVPHGNGPAAGESRGVEWVAEGQLQAVAVSGAWVSVRSRVTVSWPESLDTDAGGAGQGAGVDAGDATAEEAAVGRGDTLEALGRLSPVAAGRREAAWVGLRSPPTVVPAAEGAVDRAREDFAQAARRLPGDGPALLPGMVMGDRRGQDADLEAAMTRAGLAHLTAVSGANCALVLGTVLGAGRACRLGRTATLLLCLAALAGFVAVVHPEPSVVRAAAMGAVSAVAVYAGRGRQAFAALCACVVGLLAWDPWYAGEAAFRLSVAATAGIALLGRPLAVVLHRVLPGWLADGTAITVSAQAFCLPVLLTFTTDVAAYAVPANLAVAPLVPVATIAGTAALGLAFLPGAGALTTALVWVAGLPAALVGGVGRWFASLPHAHLSWAEGPAGTAAAVLVAAALLAAVWMARAPGGIPERRTAALLAAFAAAVTAGILVPATALVGRDPPDWEVALCDVGQGDALALRTGHGHAIVIDTGPDPEPVRTCLDVLGVEVVDVLMLTHLHADHIGGTEGVFTGREVQQVLYSTAAAAPGGTPDARTEDRPGVEGAELSGRLPATVQARRAFAGERGSAGPVQWEVLWPLAGAPAPTENDASLVVRYRIGADGTAAGRPLTLLAPGDIEEAAMDELLRTGADLRADILKVSHHGARNGGTAVIGAADPRAALVGVGAGNRYGHPAPETLAALEAAGAAVFRTDTGGAVVLRREGNALVTARLEGAGG</sequence>
<dbReference type="InterPro" id="IPR035681">
    <property type="entry name" value="ComA-like_MBL"/>
</dbReference>
<evidence type="ECO:0000256" key="2">
    <source>
        <dbReference type="ARBA" id="ARBA00022475"/>
    </source>
</evidence>
<dbReference type="CDD" id="cd07731">
    <property type="entry name" value="ComA-like_MBL-fold"/>
    <property type="match status" value="1"/>
</dbReference>
<evidence type="ECO:0000256" key="1">
    <source>
        <dbReference type="ARBA" id="ARBA00004651"/>
    </source>
</evidence>
<feature type="transmembrane region" description="Helical" evidence="7">
    <location>
        <begin position="366"/>
        <end position="383"/>
    </location>
</feature>
<feature type="transmembrane region" description="Helical" evidence="7">
    <location>
        <begin position="389"/>
        <end position="410"/>
    </location>
</feature>
<dbReference type="InterPro" id="IPR001279">
    <property type="entry name" value="Metallo-B-lactamas"/>
</dbReference>
<feature type="transmembrane region" description="Helical" evidence="7">
    <location>
        <begin position="548"/>
        <end position="570"/>
    </location>
</feature>
<feature type="transmembrane region" description="Helical" evidence="7">
    <location>
        <begin position="34"/>
        <end position="53"/>
    </location>
</feature>
<dbReference type="PANTHER" id="PTHR30619">
    <property type="entry name" value="DNA INTERNALIZATION/COMPETENCE PROTEIN COMEC/REC2"/>
    <property type="match status" value="1"/>
</dbReference>
<feature type="transmembrane region" description="Helical" evidence="7">
    <location>
        <begin position="320"/>
        <end position="337"/>
    </location>
</feature>
<dbReference type="Gene3D" id="3.60.15.10">
    <property type="entry name" value="Ribonuclease Z/Hydroxyacylglutathione hydrolase-like"/>
    <property type="match status" value="1"/>
</dbReference>
<dbReference type="SUPFAM" id="SSF56281">
    <property type="entry name" value="Metallo-hydrolase/oxidoreductase"/>
    <property type="match status" value="1"/>
</dbReference>
<feature type="region of interest" description="Disordered" evidence="6">
    <location>
        <begin position="119"/>
        <end position="142"/>
    </location>
</feature>
<accession>A0ABP7CK17</accession>
<feature type="transmembrane region" description="Helical" evidence="7">
    <location>
        <begin position="452"/>
        <end position="474"/>
    </location>
</feature>
<dbReference type="SMART" id="SM00849">
    <property type="entry name" value="Lactamase_B"/>
    <property type="match status" value="1"/>
</dbReference>
<dbReference type="PANTHER" id="PTHR30619:SF1">
    <property type="entry name" value="RECOMBINATION PROTEIN 2"/>
    <property type="match status" value="1"/>
</dbReference>
<keyword evidence="5 7" id="KW-0472">Membrane</keyword>
<evidence type="ECO:0000256" key="6">
    <source>
        <dbReference type="SAM" id="MobiDB-lite"/>
    </source>
</evidence>
<protein>
    <submittedName>
        <fullName evidence="9">ComEC/Rec2 family competence protein</fullName>
    </submittedName>
</protein>
<dbReference type="EMBL" id="BAABEO010000019">
    <property type="protein sequence ID" value="GAA3690358.1"/>
    <property type="molecule type" value="Genomic_DNA"/>
</dbReference>
<feature type="transmembrane region" description="Helical" evidence="7">
    <location>
        <begin position="65"/>
        <end position="85"/>
    </location>
</feature>